<dbReference type="Pfam" id="PF02881">
    <property type="entry name" value="SRP54_N"/>
    <property type="match status" value="1"/>
</dbReference>
<feature type="binding site" evidence="9">
    <location>
        <begin position="250"/>
        <end position="253"/>
    </location>
    <ligand>
        <name>GTP</name>
        <dbReference type="ChEBI" id="CHEBI:37565"/>
    </ligand>
</feature>
<dbReference type="InterPro" id="IPR004125">
    <property type="entry name" value="Signal_recog_particle_SRP54_M"/>
</dbReference>
<dbReference type="InterPro" id="IPR004780">
    <property type="entry name" value="SRP"/>
</dbReference>
<keyword evidence="3 9" id="KW-0378">Hydrolase</keyword>
<dbReference type="CDD" id="cd18539">
    <property type="entry name" value="SRP_G"/>
    <property type="match status" value="1"/>
</dbReference>
<dbReference type="GO" id="GO:0006614">
    <property type="term" value="P:SRP-dependent cotranslational protein targeting to membrane"/>
    <property type="evidence" value="ECO:0007669"/>
    <property type="project" value="InterPro"/>
</dbReference>
<dbReference type="InterPro" id="IPR013822">
    <property type="entry name" value="Signal_recog_particl_SRP54_hlx"/>
</dbReference>
<dbReference type="NCBIfam" id="TIGR00959">
    <property type="entry name" value="ffh"/>
    <property type="match status" value="1"/>
</dbReference>
<dbReference type="Proteomes" id="UP000014184">
    <property type="component" value="Unassembled WGS sequence"/>
</dbReference>
<dbReference type="PANTHER" id="PTHR11564:SF5">
    <property type="entry name" value="SIGNAL RECOGNITION PARTICLE SUBUNIT SRP54"/>
    <property type="match status" value="1"/>
</dbReference>
<evidence type="ECO:0000256" key="7">
    <source>
        <dbReference type="ARBA" id="ARBA00023274"/>
    </source>
</evidence>
<keyword evidence="13" id="KW-1185">Reference proteome</keyword>
<dbReference type="InterPro" id="IPR036891">
    <property type="entry name" value="Signal_recog_part_SRP54_M_sf"/>
</dbReference>
<dbReference type="SMART" id="SM00962">
    <property type="entry name" value="SRP54"/>
    <property type="match status" value="1"/>
</dbReference>
<evidence type="ECO:0000259" key="11">
    <source>
        <dbReference type="PROSITE" id="PS00300"/>
    </source>
</evidence>
<comment type="subcellular location">
    <subcellularLocation>
        <location evidence="9">Cytoplasm</location>
    </subcellularLocation>
    <text evidence="9">The SRP-RNC complex is targeted to the cytoplasmic membrane.</text>
</comment>
<comment type="caution">
    <text evidence="12">The sequence shown here is derived from an EMBL/GenBank/DDBJ whole genome shotgun (WGS) entry which is preliminary data.</text>
</comment>
<dbReference type="RefSeq" id="WP_011291108.1">
    <property type="nucleotide sequence ID" value="NZ_AOSG01000018.1"/>
</dbReference>
<protein>
    <recommendedName>
        <fullName evidence="9">Signal recognition particle protein</fullName>
        <ecNumber evidence="9">3.6.5.4</ecNumber>
    </recommendedName>
    <alternativeName>
        <fullName evidence="9">Fifty-four homolog</fullName>
    </alternativeName>
</protein>
<dbReference type="EC" id="3.6.5.4" evidence="9"/>
<dbReference type="SMART" id="SM00382">
    <property type="entry name" value="AAA"/>
    <property type="match status" value="1"/>
</dbReference>
<dbReference type="InterPro" id="IPR042101">
    <property type="entry name" value="SRP54_N_sf"/>
</dbReference>
<sequence length="535" mass="58120">MFETLSDRLTTVFSSLRGKGRLSEEDINTTAREIRVALLEADVALPVVREFIARVKERARGAEVSKALNPAQQVIKIVHEELIEVLGGETRTIRFAKTPPTVIMLAGLQGAGKTTLAGKLAKWLADQRNTPLLVAADLQRPNAVTQLQVLGERANVAVYAPEPGNGVGDPVEVARSSIDYARRNNYNVVIIDTAGRLGIDEEMMQQAADIRDAVSPDEILFVVDAMIGQDAVTTAQAFLEGVGYDAVALTKLDGDARGGAALSIRHLTGRPIMFASTGEKLEDFDLFHPDRMASRILDMGDVLTLIEQAQRTFEEEEVAKMASTLASDEDFTLEDFLEQMMMIRKLGPIGKLLQMMPGMGQMREQIENIDERELDRVAAIIRSMTPEERANPKIINGSRRLRIAKGSGTQVSDVSGLVTRFFEAQKMLRQLKQGGLPGMPGMPGFPGMPGMGPGRKKAAKAAGKKGKKNKQRSGNPLKARQQEAERAAQRERKRAEEPAPPTLPPGLGAGMPQLPPAFGGGLPDLSALKPPKKKK</sequence>
<dbReference type="GO" id="GO:0005525">
    <property type="term" value="F:GTP binding"/>
    <property type="evidence" value="ECO:0007669"/>
    <property type="project" value="UniProtKB-UniRule"/>
</dbReference>
<feature type="compositionally biased region" description="Basic residues" evidence="10">
    <location>
        <begin position="454"/>
        <end position="471"/>
    </location>
</feature>
<comment type="catalytic activity">
    <reaction evidence="8 9">
        <text>GTP + H2O = GDP + phosphate + H(+)</text>
        <dbReference type="Rhea" id="RHEA:19669"/>
        <dbReference type="ChEBI" id="CHEBI:15377"/>
        <dbReference type="ChEBI" id="CHEBI:15378"/>
        <dbReference type="ChEBI" id="CHEBI:37565"/>
        <dbReference type="ChEBI" id="CHEBI:43474"/>
        <dbReference type="ChEBI" id="CHEBI:58189"/>
        <dbReference type="EC" id="3.6.5.4"/>
    </reaction>
</comment>
<feature type="compositionally biased region" description="Basic and acidic residues" evidence="10">
    <location>
        <begin position="480"/>
        <end position="497"/>
    </location>
</feature>
<name>A0A9P2WRH7_THEFU</name>
<dbReference type="InterPro" id="IPR000897">
    <property type="entry name" value="SRP54_GTPase_dom"/>
</dbReference>
<dbReference type="AlphaFoldDB" id="A0A9P2WRH7"/>
<comment type="subunit">
    <text evidence="9">Part of the signal recognition particle protein translocation system, which is composed of SRP and FtsY.</text>
</comment>
<feature type="binding site" evidence="9">
    <location>
        <begin position="107"/>
        <end position="114"/>
    </location>
    <ligand>
        <name>GTP</name>
        <dbReference type="ChEBI" id="CHEBI:37565"/>
    </ligand>
</feature>
<dbReference type="HAMAP" id="MF_00306">
    <property type="entry name" value="SRP54"/>
    <property type="match status" value="1"/>
</dbReference>
<dbReference type="SMART" id="SM00963">
    <property type="entry name" value="SRP54_N"/>
    <property type="match status" value="1"/>
</dbReference>
<evidence type="ECO:0000313" key="13">
    <source>
        <dbReference type="Proteomes" id="UP000014184"/>
    </source>
</evidence>
<keyword evidence="6 9" id="KW-0733">Signal recognition particle</keyword>
<keyword evidence="2 9" id="KW-0547">Nucleotide-binding</keyword>
<accession>A0A9P2WRH7</accession>
<keyword evidence="4 9" id="KW-0694">RNA-binding</keyword>
<dbReference type="GO" id="GO:0008312">
    <property type="term" value="F:7S RNA binding"/>
    <property type="evidence" value="ECO:0007669"/>
    <property type="project" value="InterPro"/>
</dbReference>
<feature type="binding site" evidence="9">
    <location>
        <begin position="192"/>
        <end position="196"/>
    </location>
    <ligand>
        <name>GTP</name>
        <dbReference type="ChEBI" id="CHEBI:37565"/>
    </ligand>
</feature>
<proteinExistence type="inferred from homology"/>
<dbReference type="InterPro" id="IPR027417">
    <property type="entry name" value="P-loop_NTPase"/>
</dbReference>
<dbReference type="Gene3D" id="1.10.260.30">
    <property type="entry name" value="Signal recognition particle, SRP54 subunit, M-domain"/>
    <property type="match status" value="1"/>
</dbReference>
<dbReference type="InterPro" id="IPR003593">
    <property type="entry name" value="AAA+_ATPase"/>
</dbReference>
<evidence type="ECO:0000256" key="6">
    <source>
        <dbReference type="ARBA" id="ARBA00023135"/>
    </source>
</evidence>
<evidence type="ECO:0000256" key="2">
    <source>
        <dbReference type="ARBA" id="ARBA00022741"/>
    </source>
</evidence>
<reference evidence="12 13" key="1">
    <citation type="journal article" date="2013" name="Genome Announc.">
        <title>Draft Genome Sequence of the Lignocellulose Decomposer Thermobifida fusca Strain TM51.</title>
        <authorList>
            <person name="Toth A."/>
            <person name="Barna T."/>
            <person name="Nagy I."/>
            <person name="Horvath B."/>
            <person name="Nagy I."/>
            <person name="Tancsics A."/>
            <person name="Kriszt B."/>
            <person name="Baka E."/>
            <person name="Fekete C."/>
            <person name="Kukolya J."/>
        </authorList>
    </citation>
    <scope>NUCLEOTIDE SEQUENCE [LARGE SCALE GENOMIC DNA]</scope>
    <source>
        <strain evidence="12 13">TM51</strain>
    </source>
</reference>
<dbReference type="GO" id="GO:0048500">
    <property type="term" value="C:signal recognition particle"/>
    <property type="evidence" value="ECO:0007669"/>
    <property type="project" value="UniProtKB-UniRule"/>
</dbReference>
<evidence type="ECO:0000256" key="4">
    <source>
        <dbReference type="ARBA" id="ARBA00022884"/>
    </source>
</evidence>
<comment type="function">
    <text evidence="9">Involved in targeting and insertion of nascent membrane proteins into the cytoplasmic membrane. Binds to the hydrophobic signal sequence of the ribosome-nascent chain (RNC) as it emerges from the ribosomes. The SRP-RNC complex is then targeted to the cytoplasmic membrane where it interacts with the SRP receptor FtsY.</text>
</comment>
<dbReference type="Pfam" id="PF02978">
    <property type="entry name" value="SRP_SPB"/>
    <property type="match status" value="1"/>
</dbReference>
<dbReference type="EMBL" id="AOSG01000018">
    <property type="protein sequence ID" value="EOR72210.1"/>
    <property type="molecule type" value="Genomic_DNA"/>
</dbReference>
<dbReference type="Gene3D" id="1.20.120.140">
    <property type="entry name" value="Signal recognition particle SRP54, nucleotide-binding domain"/>
    <property type="match status" value="1"/>
</dbReference>
<feature type="domain" description="SRP54-type proteins GTP-binding" evidence="11">
    <location>
        <begin position="271"/>
        <end position="284"/>
    </location>
</feature>
<evidence type="ECO:0000313" key="12">
    <source>
        <dbReference type="EMBL" id="EOR72210.1"/>
    </source>
</evidence>
<dbReference type="GO" id="GO:0003924">
    <property type="term" value="F:GTPase activity"/>
    <property type="evidence" value="ECO:0007669"/>
    <property type="project" value="UniProtKB-UniRule"/>
</dbReference>
<comment type="similarity">
    <text evidence="1 9">Belongs to the GTP-binding SRP family. SRP54 subfamily.</text>
</comment>
<dbReference type="Gene3D" id="3.40.50.300">
    <property type="entry name" value="P-loop containing nucleotide triphosphate hydrolases"/>
    <property type="match status" value="1"/>
</dbReference>
<keyword evidence="5 9" id="KW-0342">GTP-binding</keyword>
<dbReference type="Pfam" id="PF00448">
    <property type="entry name" value="SRP54"/>
    <property type="match status" value="1"/>
</dbReference>
<dbReference type="PANTHER" id="PTHR11564">
    <property type="entry name" value="SIGNAL RECOGNITION PARTICLE 54K PROTEIN SRP54"/>
    <property type="match status" value="1"/>
</dbReference>
<organism evidence="12 13">
    <name type="scientific">Thermobifida fusca TM51</name>
    <dbReference type="NCBI Taxonomy" id="1169414"/>
    <lineage>
        <taxon>Bacteria</taxon>
        <taxon>Bacillati</taxon>
        <taxon>Actinomycetota</taxon>
        <taxon>Actinomycetes</taxon>
        <taxon>Streptosporangiales</taxon>
        <taxon>Nocardiopsidaceae</taxon>
        <taxon>Thermobifida</taxon>
    </lineage>
</organism>
<dbReference type="SUPFAM" id="SSF47446">
    <property type="entry name" value="Signal peptide-binding domain"/>
    <property type="match status" value="1"/>
</dbReference>
<dbReference type="PROSITE" id="PS00300">
    <property type="entry name" value="SRP54"/>
    <property type="match status" value="1"/>
</dbReference>
<evidence type="ECO:0000256" key="1">
    <source>
        <dbReference type="ARBA" id="ARBA00005450"/>
    </source>
</evidence>
<evidence type="ECO:0000256" key="3">
    <source>
        <dbReference type="ARBA" id="ARBA00022801"/>
    </source>
</evidence>
<dbReference type="InterPro" id="IPR022941">
    <property type="entry name" value="SRP54"/>
</dbReference>
<gene>
    <name evidence="9" type="primary">ffh</name>
    <name evidence="12" type="ORF">TM51_03662</name>
</gene>
<keyword evidence="7 9" id="KW-0687">Ribonucleoprotein</keyword>
<feature type="region of interest" description="Disordered" evidence="10">
    <location>
        <begin position="440"/>
        <end position="535"/>
    </location>
</feature>
<evidence type="ECO:0000256" key="8">
    <source>
        <dbReference type="ARBA" id="ARBA00048027"/>
    </source>
</evidence>
<dbReference type="SUPFAM" id="SSF52540">
    <property type="entry name" value="P-loop containing nucleoside triphosphate hydrolases"/>
    <property type="match status" value="1"/>
</dbReference>
<comment type="domain">
    <text evidence="9">Composed of three domains: the N-terminal N domain, which is responsible for interactions with the ribosome, the central G domain, which binds GTP, and the C-terminal M domain, which binds the RNA and the signal sequence of the RNC.</text>
</comment>
<evidence type="ECO:0000256" key="10">
    <source>
        <dbReference type="SAM" id="MobiDB-lite"/>
    </source>
</evidence>
<evidence type="ECO:0000256" key="5">
    <source>
        <dbReference type="ARBA" id="ARBA00023134"/>
    </source>
</evidence>
<evidence type="ECO:0000256" key="9">
    <source>
        <dbReference type="HAMAP-Rule" id="MF_00306"/>
    </source>
</evidence>
<keyword evidence="9" id="KW-0963">Cytoplasm</keyword>